<evidence type="ECO:0000313" key="3">
    <source>
        <dbReference type="Proteomes" id="UP000245959"/>
    </source>
</evidence>
<protein>
    <submittedName>
        <fullName evidence="2">Glycosyltransferase involved in cell wall biosynthesis</fullName>
    </submittedName>
</protein>
<dbReference type="GeneID" id="78293728"/>
<organism evidence="2 3">
    <name type="scientific">Victivallis vadensis</name>
    <dbReference type="NCBI Taxonomy" id="172901"/>
    <lineage>
        <taxon>Bacteria</taxon>
        <taxon>Pseudomonadati</taxon>
        <taxon>Lentisphaerota</taxon>
        <taxon>Lentisphaeria</taxon>
        <taxon>Victivallales</taxon>
        <taxon>Victivallaceae</taxon>
        <taxon>Victivallis</taxon>
    </lineage>
</organism>
<reference evidence="2 3" key="1">
    <citation type="submission" date="2018-04" db="EMBL/GenBank/DDBJ databases">
        <title>Genomic Encyclopedia of Type Strains, Phase IV (KMG-IV): sequencing the most valuable type-strain genomes for metagenomic binning, comparative biology and taxonomic classification.</title>
        <authorList>
            <person name="Goeker M."/>
        </authorList>
    </citation>
    <scope>NUCLEOTIDE SEQUENCE [LARGE SCALE GENOMIC DNA]</scope>
    <source>
        <strain evidence="2 3">DSM 14823</strain>
    </source>
</reference>
<accession>A0A2U1BBP2</accession>
<dbReference type="Proteomes" id="UP000245959">
    <property type="component" value="Unassembled WGS sequence"/>
</dbReference>
<gene>
    <name evidence="2" type="ORF">C8D82_101195</name>
</gene>
<dbReference type="Gene3D" id="3.40.50.2000">
    <property type="entry name" value="Glycogen Phosphorylase B"/>
    <property type="match status" value="1"/>
</dbReference>
<evidence type="ECO:0000256" key="1">
    <source>
        <dbReference type="SAM" id="Coils"/>
    </source>
</evidence>
<dbReference type="SUPFAM" id="SSF53756">
    <property type="entry name" value="UDP-Glycosyltransferase/glycogen phosphorylase"/>
    <property type="match status" value="1"/>
</dbReference>
<keyword evidence="1" id="KW-0175">Coiled coil</keyword>
<comment type="caution">
    <text evidence="2">The sequence shown here is derived from an EMBL/GenBank/DDBJ whole genome shotgun (WGS) entry which is preliminary data.</text>
</comment>
<evidence type="ECO:0000313" key="2">
    <source>
        <dbReference type="EMBL" id="PVY45997.1"/>
    </source>
</evidence>
<dbReference type="RefSeq" id="WP_116882387.1">
    <property type="nucleotide sequence ID" value="NZ_CABMMC010000067.1"/>
</dbReference>
<dbReference type="OrthoDB" id="7057294at2"/>
<keyword evidence="2" id="KW-0808">Transferase</keyword>
<dbReference type="Pfam" id="PF13692">
    <property type="entry name" value="Glyco_trans_1_4"/>
    <property type="match status" value="1"/>
</dbReference>
<feature type="coiled-coil region" evidence="1">
    <location>
        <begin position="61"/>
        <end position="88"/>
    </location>
</feature>
<sequence>MNPVAVLKRQLQKRCLPYYIVDRDPFIFYAYWFDFYGRLEDFTRRFAGKKRVFGVFQFGWHYETEERQARLEREVKEALRRIPQLEVRFLANSPVEETGVRKLGFPVVYCHQNAFLEEGNYRLSLNDKEFDAVYVARITPFKRHELAAELDSLLLVGDYSGAEQAFALDALKKQKPAAVWKRYVPHRSIADEIGRARVGLCLSAEEGAMFVSAEYMLCGLPVVSTRNLGGRDGLLPEPYRLRPDDSAASVAKCVASLAAARFEPAQIRAAFLAAARPHREKLIALLNDIYAGCGRPAPVTPENFRRYCPHKLGLRCGFLPLLYLQGLCRSIGR</sequence>
<dbReference type="AlphaFoldDB" id="A0A2U1BBP2"/>
<keyword evidence="3" id="KW-1185">Reference proteome</keyword>
<name>A0A2U1BBP2_9BACT</name>
<proteinExistence type="predicted"/>
<dbReference type="EMBL" id="QEKH01000001">
    <property type="protein sequence ID" value="PVY45997.1"/>
    <property type="molecule type" value="Genomic_DNA"/>
</dbReference>
<dbReference type="GO" id="GO:0016740">
    <property type="term" value="F:transferase activity"/>
    <property type="evidence" value="ECO:0007669"/>
    <property type="project" value="UniProtKB-KW"/>
</dbReference>